<dbReference type="Pfam" id="PF08395">
    <property type="entry name" value="7tm_7"/>
    <property type="match status" value="1"/>
</dbReference>
<dbReference type="Proteomes" id="UP001153714">
    <property type="component" value="Chromosome 5"/>
</dbReference>
<feature type="transmembrane region" description="Helical" evidence="6">
    <location>
        <begin position="86"/>
        <end position="104"/>
    </location>
</feature>
<keyword evidence="4 6" id="KW-1133">Transmembrane helix</keyword>
<feature type="transmembrane region" description="Helical" evidence="6">
    <location>
        <begin position="239"/>
        <end position="264"/>
    </location>
</feature>
<sequence>MVVHKTAVVPNVSFLVKSKSSKSDSIPKSLRYIFVFFQIIAALDFGFVRVTSGRQKYLLKFLAFMQSSVIVTWICCLVVSNPNFEAVWLISASLKYFIFVVVLLSTKYSYCDFQNDLCFFDKEINTDSVSYRLDIKMIMSLIVVVICLVLKYVFLSKALEAGGGGYLLHFFLFDILYSIVTVSLDFVRVTYFLLFTCSRWRIEKFIKFVNQDNANIVSCQYLYKNIADVTEKAKGNFNLVFIITLMYNTISTTVHIFLPFAGGLVKTESGWKLAGDVLTVVKNFFIVLAPTFTAGLLSSEVENLVLALRDKVLIAKDEKQREDIRRFIGYIEARPLKFTVCGVVPLDWNLPVIIVNMSFTYLIVMIQFTHKY</sequence>
<protein>
    <recommendedName>
        <fullName evidence="6">Gustatory receptor</fullName>
    </recommendedName>
</protein>
<evidence type="ECO:0000313" key="7">
    <source>
        <dbReference type="EMBL" id="CAG9793585.1"/>
    </source>
</evidence>
<feature type="transmembrane region" description="Helical" evidence="6">
    <location>
        <begin position="175"/>
        <end position="197"/>
    </location>
</feature>
<dbReference type="OrthoDB" id="7477935at2759"/>
<comment type="function">
    <text evidence="6">Gustatory receptor which mediates acceptance or avoidance behavior, depending on its substrates.</text>
</comment>
<comment type="caution">
    <text evidence="6">Lacks conserved residue(s) required for the propagation of feature annotation.</text>
</comment>
<keyword evidence="3 6" id="KW-0812">Transmembrane</keyword>
<accession>A0A9N9WI08</accession>
<organism evidence="7 8">
    <name type="scientific">Diatraea saccharalis</name>
    <name type="common">sugarcane borer</name>
    <dbReference type="NCBI Taxonomy" id="40085"/>
    <lineage>
        <taxon>Eukaryota</taxon>
        <taxon>Metazoa</taxon>
        <taxon>Ecdysozoa</taxon>
        <taxon>Arthropoda</taxon>
        <taxon>Hexapoda</taxon>
        <taxon>Insecta</taxon>
        <taxon>Pterygota</taxon>
        <taxon>Neoptera</taxon>
        <taxon>Endopterygota</taxon>
        <taxon>Lepidoptera</taxon>
        <taxon>Glossata</taxon>
        <taxon>Ditrysia</taxon>
        <taxon>Pyraloidea</taxon>
        <taxon>Crambidae</taxon>
        <taxon>Crambinae</taxon>
        <taxon>Diatraea</taxon>
    </lineage>
</organism>
<keyword evidence="8" id="KW-1185">Reference proteome</keyword>
<evidence type="ECO:0000256" key="6">
    <source>
        <dbReference type="RuleBase" id="RU363108"/>
    </source>
</evidence>
<feature type="transmembrane region" description="Helical" evidence="6">
    <location>
        <begin position="30"/>
        <end position="50"/>
    </location>
</feature>
<reference evidence="7" key="1">
    <citation type="submission" date="2021-12" db="EMBL/GenBank/DDBJ databases">
        <authorList>
            <person name="King R."/>
        </authorList>
    </citation>
    <scope>NUCLEOTIDE SEQUENCE</scope>
</reference>
<evidence type="ECO:0000313" key="8">
    <source>
        <dbReference type="Proteomes" id="UP001153714"/>
    </source>
</evidence>
<feature type="transmembrane region" description="Helical" evidence="6">
    <location>
        <begin position="352"/>
        <end position="369"/>
    </location>
</feature>
<evidence type="ECO:0000256" key="4">
    <source>
        <dbReference type="ARBA" id="ARBA00022989"/>
    </source>
</evidence>
<evidence type="ECO:0000256" key="5">
    <source>
        <dbReference type="ARBA" id="ARBA00023136"/>
    </source>
</evidence>
<keyword evidence="6" id="KW-0675">Receptor</keyword>
<dbReference type="InterPro" id="IPR013604">
    <property type="entry name" value="7TM_chemorcpt"/>
</dbReference>
<comment type="similarity">
    <text evidence="6">Belongs to the insect chemoreceptor superfamily. Gustatory receptor (GR) family.</text>
</comment>
<evidence type="ECO:0000256" key="3">
    <source>
        <dbReference type="ARBA" id="ARBA00022692"/>
    </source>
</evidence>
<dbReference type="GO" id="GO:0007165">
    <property type="term" value="P:signal transduction"/>
    <property type="evidence" value="ECO:0007669"/>
    <property type="project" value="UniProtKB-KW"/>
</dbReference>
<gene>
    <name evidence="7" type="ORF">DIATSA_LOCUS11009</name>
</gene>
<proteinExistence type="inferred from homology"/>
<feature type="transmembrane region" description="Helical" evidence="6">
    <location>
        <begin position="57"/>
        <end position="80"/>
    </location>
</feature>
<dbReference type="GO" id="GO:0005886">
    <property type="term" value="C:plasma membrane"/>
    <property type="evidence" value="ECO:0007669"/>
    <property type="project" value="UniProtKB-SubCell"/>
</dbReference>
<keyword evidence="6" id="KW-0807">Transducer</keyword>
<keyword evidence="5 6" id="KW-0472">Membrane</keyword>
<evidence type="ECO:0000256" key="1">
    <source>
        <dbReference type="ARBA" id="ARBA00004651"/>
    </source>
</evidence>
<dbReference type="AlphaFoldDB" id="A0A9N9WI08"/>
<feature type="transmembrane region" description="Helical" evidence="6">
    <location>
        <begin position="137"/>
        <end position="155"/>
    </location>
</feature>
<evidence type="ECO:0000256" key="2">
    <source>
        <dbReference type="ARBA" id="ARBA00022475"/>
    </source>
</evidence>
<comment type="subcellular location">
    <subcellularLocation>
        <location evidence="1 6">Cell membrane</location>
        <topology evidence="1 6">Multi-pass membrane protein</topology>
    </subcellularLocation>
</comment>
<name>A0A9N9WI08_9NEOP</name>
<dbReference type="EMBL" id="OU893336">
    <property type="protein sequence ID" value="CAG9793585.1"/>
    <property type="molecule type" value="Genomic_DNA"/>
</dbReference>
<reference evidence="7" key="2">
    <citation type="submission" date="2022-10" db="EMBL/GenBank/DDBJ databases">
        <authorList>
            <consortium name="ENA_rothamsted_submissions"/>
            <consortium name="culmorum"/>
            <person name="King R."/>
        </authorList>
    </citation>
    <scope>NUCLEOTIDE SEQUENCE</scope>
</reference>
<dbReference type="GO" id="GO:0050909">
    <property type="term" value="P:sensory perception of taste"/>
    <property type="evidence" value="ECO:0007669"/>
    <property type="project" value="InterPro"/>
</dbReference>
<keyword evidence="2 6" id="KW-1003">Cell membrane</keyword>
<feature type="transmembrane region" description="Helical" evidence="6">
    <location>
        <begin position="284"/>
        <end position="306"/>
    </location>
</feature>